<dbReference type="Proteomes" id="UP000318053">
    <property type="component" value="Unassembled WGS sequence"/>
</dbReference>
<dbReference type="EMBL" id="SJPK01000003">
    <property type="protein sequence ID" value="TWT73298.1"/>
    <property type="molecule type" value="Genomic_DNA"/>
</dbReference>
<accession>A0A5C5YE93</accession>
<dbReference type="RefSeq" id="WP_146390834.1">
    <property type="nucleotide sequence ID" value="NZ_SJPK01000003.1"/>
</dbReference>
<dbReference type="AlphaFoldDB" id="A0A5C5YE93"/>
<sequence length="205" mass="22146">MAKKKASAGHSKRLDPTRHGIHLSAILEEIKPHLDGMTQAEIGKHADLKPMVISHLMTGYRDPSLGAVAALADAAGGRLVVKFEPPAKPKASKPKTAKGENIVNIDPNNTPRTVDDAARQLLDSLTDAERAVFRESEPHELHLGIGLEIRNAWRLHDHDTPIRRDAMASKGFSDSGYDPLDGDAVSNMIIATAQEMGCREAGVDN</sequence>
<evidence type="ECO:0000256" key="1">
    <source>
        <dbReference type="SAM" id="MobiDB-lite"/>
    </source>
</evidence>
<reference evidence="3 4" key="1">
    <citation type="submission" date="2019-02" db="EMBL/GenBank/DDBJ databases">
        <title>Deep-cultivation of Planctomycetes and their phenomic and genomic characterization uncovers novel biology.</title>
        <authorList>
            <person name="Wiegand S."/>
            <person name="Jogler M."/>
            <person name="Boedeker C."/>
            <person name="Pinto D."/>
            <person name="Vollmers J."/>
            <person name="Rivas-Marin E."/>
            <person name="Kohn T."/>
            <person name="Peeters S.H."/>
            <person name="Heuer A."/>
            <person name="Rast P."/>
            <person name="Oberbeckmann S."/>
            <person name="Bunk B."/>
            <person name="Jeske O."/>
            <person name="Meyerdierks A."/>
            <person name="Storesund J.E."/>
            <person name="Kallscheuer N."/>
            <person name="Luecker S."/>
            <person name="Lage O.M."/>
            <person name="Pohl T."/>
            <person name="Merkel B.J."/>
            <person name="Hornburger P."/>
            <person name="Mueller R.-W."/>
            <person name="Bruemmer F."/>
            <person name="Labrenz M."/>
            <person name="Spormann A.M."/>
            <person name="Op Den Camp H."/>
            <person name="Overmann J."/>
            <person name="Amann R."/>
            <person name="Jetten M.S.M."/>
            <person name="Mascher T."/>
            <person name="Medema M.H."/>
            <person name="Devos D.P."/>
            <person name="Kaster A.-K."/>
            <person name="Ovreas L."/>
            <person name="Rohde M."/>
            <person name="Galperin M.Y."/>
            <person name="Jogler C."/>
        </authorList>
    </citation>
    <scope>NUCLEOTIDE SEQUENCE [LARGE SCALE GENOMIC DNA]</scope>
    <source>
        <strain evidence="3 4">CA85</strain>
    </source>
</reference>
<evidence type="ECO:0000259" key="2">
    <source>
        <dbReference type="Pfam" id="PF20594"/>
    </source>
</evidence>
<organism evidence="3 4">
    <name type="scientific">Allorhodopirellula solitaria</name>
    <dbReference type="NCBI Taxonomy" id="2527987"/>
    <lineage>
        <taxon>Bacteria</taxon>
        <taxon>Pseudomonadati</taxon>
        <taxon>Planctomycetota</taxon>
        <taxon>Planctomycetia</taxon>
        <taxon>Pirellulales</taxon>
        <taxon>Pirellulaceae</taxon>
        <taxon>Allorhodopirellula</taxon>
    </lineage>
</organism>
<evidence type="ECO:0000313" key="4">
    <source>
        <dbReference type="Proteomes" id="UP000318053"/>
    </source>
</evidence>
<dbReference type="SUPFAM" id="SSF47413">
    <property type="entry name" value="lambda repressor-like DNA-binding domains"/>
    <property type="match status" value="1"/>
</dbReference>
<evidence type="ECO:0000313" key="3">
    <source>
        <dbReference type="EMBL" id="TWT73298.1"/>
    </source>
</evidence>
<feature type="region of interest" description="Disordered" evidence="1">
    <location>
        <begin position="86"/>
        <end position="109"/>
    </location>
</feature>
<name>A0A5C5YE93_9BACT</name>
<proteinExistence type="predicted"/>
<feature type="domain" description="DUF6794" evidence="2">
    <location>
        <begin position="111"/>
        <end position="173"/>
    </location>
</feature>
<dbReference type="GO" id="GO:0003677">
    <property type="term" value="F:DNA binding"/>
    <property type="evidence" value="ECO:0007669"/>
    <property type="project" value="InterPro"/>
</dbReference>
<dbReference type="Pfam" id="PF20594">
    <property type="entry name" value="DUF6794"/>
    <property type="match status" value="1"/>
</dbReference>
<dbReference type="InterPro" id="IPR010982">
    <property type="entry name" value="Lambda_DNA-bd_dom_sf"/>
</dbReference>
<keyword evidence="4" id="KW-1185">Reference proteome</keyword>
<comment type="caution">
    <text evidence="3">The sequence shown here is derived from an EMBL/GenBank/DDBJ whole genome shotgun (WGS) entry which is preliminary data.</text>
</comment>
<protein>
    <recommendedName>
        <fullName evidence="2">DUF6794 domain-containing protein</fullName>
    </recommendedName>
</protein>
<dbReference type="OrthoDB" id="292729at2"/>
<dbReference type="InterPro" id="IPR046744">
    <property type="entry name" value="DUF6794"/>
</dbReference>
<gene>
    <name evidence="3" type="ORF">CA85_17660</name>
</gene>